<protein>
    <recommendedName>
        <fullName evidence="5">SUN domain-containing protein</fullName>
    </recommendedName>
</protein>
<feature type="non-terminal residue" evidence="6">
    <location>
        <position position="75"/>
    </location>
</feature>
<reference evidence="6 7" key="1">
    <citation type="submission" date="2018-03" db="EMBL/GenBank/DDBJ databases">
        <title>Genomes of Pezizomycetes fungi and the evolution of truffles.</title>
        <authorList>
            <person name="Murat C."/>
            <person name="Payen T."/>
            <person name="Noel B."/>
            <person name="Kuo A."/>
            <person name="Martin F.M."/>
        </authorList>
    </citation>
    <scope>NUCLEOTIDE SEQUENCE [LARGE SCALE GENOMIC DNA]</scope>
    <source>
        <strain evidence="6">091103-1</strain>
    </source>
</reference>
<dbReference type="InterPro" id="IPR045120">
    <property type="entry name" value="Suco/Slp1-like"/>
</dbReference>
<evidence type="ECO:0000313" key="7">
    <source>
        <dbReference type="Proteomes" id="UP000246991"/>
    </source>
</evidence>
<feature type="non-terminal residue" evidence="6">
    <location>
        <position position="1"/>
    </location>
</feature>
<dbReference type="Pfam" id="PF07738">
    <property type="entry name" value="Sad1_UNC"/>
    <property type="match status" value="1"/>
</dbReference>
<organism evidence="6 7">
    <name type="scientific">Tuber magnatum</name>
    <name type="common">white Piedmont truffle</name>
    <dbReference type="NCBI Taxonomy" id="42249"/>
    <lineage>
        <taxon>Eukaryota</taxon>
        <taxon>Fungi</taxon>
        <taxon>Dikarya</taxon>
        <taxon>Ascomycota</taxon>
        <taxon>Pezizomycotina</taxon>
        <taxon>Pezizomycetes</taxon>
        <taxon>Pezizales</taxon>
        <taxon>Tuberaceae</taxon>
        <taxon>Tuber</taxon>
    </lineage>
</organism>
<dbReference type="AlphaFoldDB" id="A0A317SHQ6"/>
<dbReference type="GO" id="GO:0005737">
    <property type="term" value="C:cytoplasm"/>
    <property type="evidence" value="ECO:0007669"/>
    <property type="project" value="TreeGrafter"/>
</dbReference>
<dbReference type="GO" id="GO:0016020">
    <property type="term" value="C:membrane"/>
    <property type="evidence" value="ECO:0007669"/>
    <property type="project" value="InterPro"/>
</dbReference>
<keyword evidence="2" id="KW-0812">Transmembrane</keyword>
<evidence type="ECO:0000313" key="6">
    <source>
        <dbReference type="EMBL" id="PWW73788.1"/>
    </source>
</evidence>
<dbReference type="EMBL" id="PYWC01000074">
    <property type="protein sequence ID" value="PWW73788.1"/>
    <property type="molecule type" value="Genomic_DNA"/>
</dbReference>
<evidence type="ECO:0000256" key="4">
    <source>
        <dbReference type="ARBA" id="ARBA00023136"/>
    </source>
</evidence>
<dbReference type="PANTHER" id="PTHR12953:SF0">
    <property type="entry name" value="SUN DOMAIN-CONTAINING OSSIFICATION FACTOR"/>
    <property type="match status" value="1"/>
</dbReference>
<dbReference type="PANTHER" id="PTHR12953">
    <property type="entry name" value="MEMBRANE PROTEIN CH1 RELATED"/>
    <property type="match status" value="1"/>
</dbReference>
<keyword evidence="4" id="KW-0472">Membrane</keyword>
<keyword evidence="7" id="KW-1185">Reference proteome</keyword>
<accession>A0A317SHQ6</accession>
<gene>
    <name evidence="6" type="ORF">C7212DRAFT_27455</name>
</gene>
<dbReference type="InterPro" id="IPR012919">
    <property type="entry name" value="SUN_dom"/>
</dbReference>
<evidence type="ECO:0000256" key="3">
    <source>
        <dbReference type="ARBA" id="ARBA00022989"/>
    </source>
</evidence>
<comment type="caution">
    <text evidence="6">The sequence shown here is derived from an EMBL/GenBank/DDBJ whole genome shotgun (WGS) entry which is preliminary data.</text>
</comment>
<keyword evidence="3" id="KW-1133">Transmembrane helix</keyword>
<name>A0A317SHQ6_9PEZI</name>
<dbReference type="Proteomes" id="UP000246991">
    <property type="component" value="Unassembled WGS sequence"/>
</dbReference>
<evidence type="ECO:0000259" key="5">
    <source>
        <dbReference type="Pfam" id="PF07738"/>
    </source>
</evidence>
<feature type="domain" description="SUN" evidence="5">
    <location>
        <begin position="2"/>
        <end position="74"/>
    </location>
</feature>
<comment type="subcellular location">
    <subcellularLocation>
        <location evidence="1">Endomembrane system</location>
    </subcellularLocation>
</comment>
<evidence type="ECO:0000256" key="2">
    <source>
        <dbReference type="ARBA" id="ARBA00022692"/>
    </source>
</evidence>
<sequence>SYMLNKCGVEKFFIVELCDDIPVDTAVPAGFEFFSSMFHSIKMFVRDRYPIKRNGWKDLSTFKERNSWQAQAFLI</sequence>
<dbReference type="GO" id="GO:0012505">
    <property type="term" value="C:endomembrane system"/>
    <property type="evidence" value="ECO:0007669"/>
    <property type="project" value="UniProtKB-SubCell"/>
</dbReference>
<dbReference type="GO" id="GO:0034975">
    <property type="term" value="P:protein folding in endoplasmic reticulum"/>
    <property type="evidence" value="ECO:0007669"/>
    <property type="project" value="TreeGrafter"/>
</dbReference>
<proteinExistence type="predicted"/>
<evidence type="ECO:0000256" key="1">
    <source>
        <dbReference type="ARBA" id="ARBA00004308"/>
    </source>
</evidence>
<dbReference type="OrthoDB" id="266334at2759"/>